<keyword evidence="11 12" id="KW-0238">DNA-binding</keyword>
<protein>
    <submittedName>
        <fullName evidence="15">Nonstructural protein 1</fullName>
    </submittedName>
</protein>
<evidence type="ECO:0000256" key="11">
    <source>
        <dbReference type="ARBA" id="ARBA00023125"/>
    </source>
</evidence>
<dbReference type="InterPro" id="IPR014015">
    <property type="entry name" value="Helicase_SF3_DNA-vir"/>
</dbReference>
<evidence type="ECO:0000256" key="2">
    <source>
        <dbReference type="ARBA" id="ARBA00022562"/>
    </source>
</evidence>
<keyword evidence="9" id="KW-0067">ATP-binding</keyword>
<dbReference type="PROSITE" id="PS52022">
    <property type="entry name" value="PV_NS1_NUC"/>
    <property type="match status" value="1"/>
</dbReference>
<evidence type="ECO:0000256" key="4">
    <source>
        <dbReference type="ARBA" id="ARBA00022722"/>
    </source>
</evidence>
<comment type="caution">
    <text evidence="12">Lacks conserved residue(s) required for the propagation of feature annotation.</text>
</comment>
<name>A0A2K9YN94_9VIRU</name>
<dbReference type="Pfam" id="PF01057">
    <property type="entry name" value="Parvo_NS1"/>
    <property type="match status" value="1"/>
</dbReference>
<keyword evidence="7 12" id="KW-0255">Endonuclease</keyword>
<evidence type="ECO:0000256" key="6">
    <source>
        <dbReference type="ARBA" id="ARBA00022741"/>
    </source>
</evidence>
<feature type="active site" description="For nuclease activity" evidence="12">
    <location>
        <position position="255"/>
    </location>
</feature>
<reference evidence="15" key="1">
    <citation type="submission" date="2016-12" db="EMBL/GenBank/DDBJ databases">
        <title>The Fecal Virome of Red-crowned Cranes.</title>
        <authorList>
            <person name="Yang S."/>
            <person name="Wang Y."/>
            <person name="Zhang W."/>
        </authorList>
    </citation>
    <scope>NUCLEOTIDE SEQUENCE [LARGE SCALE GENOMIC DNA]</scope>
    <source>
        <strain evidence="15">Yc-8</strain>
    </source>
</reference>
<dbReference type="RefSeq" id="YP_009552825.1">
    <property type="nucleotide sequence ID" value="NC_040672.1"/>
</dbReference>
<dbReference type="GO" id="GO:0004519">
    <property type="term" value="F:endonuclease activity"/>
    <property type="evidence" value="ECO:0007669"/>
    <property type="project" value="UniProtKB-UniRule"/>
</dbReference>
<feature type="domain" description="PV NS1-Nuc" evidence="14">
    <location>
        <begin position="63"/>
        <end position="349"/>
    </location>
</feature>
<evidence type="ECO:0000256" key="3">
    <source>
        <dbReference type="ARBA" id="ARBA00022705"/>
    </source>
</evidence>
<dbReference type="GO" id="GO:0046872">
    <property type="term" value="F:metal ion binding"/>
    <property type="evidence" value="ECO:0007669"/>
    <property type="project" value="UniProtKB-KW"/>
</dbReference>
<keyword evidence="2 12" id="KW-1048">Host nucleus</keyword>
<keyword evidence="10 12" id="KW-0190">Covalent protein-DNA linkage</keyword>
<sequence length="680" mass="76444">MCNLIGHRDCAYVAYKRRSSSVARQLLTCSELELAALFGAGSGSTWSLSQFLPNLSAGKMSLPTRGGFTAVFALPDCIQVEKKIFDLRAAANAGYTNPETGEFVCSRMPVDHELQEEYRRFHENPNWDHCESPWLQVQQKLLMSAVRIETSMQPHAKIFWQAEESTNGKIHFHVLFISGFTSKNISWTMKRMRREIVKEASELYHAYCPDIKKAGIWGALNNISAAMLSLNRGYSPKLGKSIPQPVNPHSFARYYMYNEGKKVLYRWATPNLIADGLVTSKLNAPFTMAAAQDDGPDVSVETLRPGDTLPVSYVSTESDWARGSGDTVIQTGVMEKLCMEALRLCRDGCIYNLRDFKIRHPDKFMQFGSRSQGIPKLTQTIQLYVDTIVSESTAWEIAKQVHGDVDVDCLDDNRVVQLCTWQGYSPRYVAHTLLCWLSGNMGKKNTVYFYGPANTGKTMMAESICKMVGIYGNVNHNNGNFPFNDCHGKAVLWWEECTMKEEYVEAAKCLMGGSSVRVDKKGEDSVLIEKTPMVITSNNDIAVVASRNAVSGNHEAAIRARCLRFNFNKWLTSNWGAVTVRDMYQFLSWGETLGSPTLETYLRLNEKYADKLPYNQPKIELCDHCVQQFTFRETLTLCPSCGGWTPKSISGDSTSGYWKGESDQSLYDAVRSEQVCARML</sequence>
<dbReference type="GO" id="GO:0005524">
    <property type="term" value="F:ATP binding"/>
    <property type="evidence" value="ECO:0007669"/>
    <property type="project" value="UniProtKB-KW"/>
</dbReference>
<dbReference type="GO" id="GO:0003677">
    <property type="term" value="F:DNA binding"/>
    <property type="evidence" value="ECO:0007669"/>
    <property type="project" value="UniProtKB-UniRule"/>
</dbReference>
<keyword evidence="4 12" id="KW-0540">Nuclease</keyword>
<dbReference type="SUPFAM" id="SSF52540">
    <property type="entry name" value="P-loop containing nucleoside triphosphate hydrolases"/>
    <property type="match status" value="1"/>
</dbReference>
<dbReference type="GeneID" id="41701858"/>
<keyword evidence="5" id="KW-0479">Metal-binding</keyword>
<dbReference type="GO" id="GO:0006260">
    <property type="term" value="P:DNA replication"/>
    <property type="evidence" value="ECO:0007669"/>
    <property type="project" value="UniProtKB-UniRule"/>
</dbReference>
<dbReference type="InterPro" id="IPR001257">
    <property type="entry name" value="Parvovirus_NS1_helicase"/>
</dbReference>
<evidence type="ECO:0000256" key="1">
    <source>
        <dbReference type="ARBA" id="ARBA00004147"/>
    </source>
</evidence>
<dbReference type="Proteomes" id="UP000290558">
    <property type="component" value="Segment"/>
</dbReference>
<keyword evidence="6 12" id="KW-0547">Nucleotide-binding</keyword>
<dbReference type="GO" id="GO:0016787">
    <property type="term" value="F:hydrolase activity"/>
    <property type="evidence" value="ECO:0007669"/>
    <property type="project" value="UniProtKB-KW"/>
</dbReference>
<feature type="short sequence motif" description="RCR-2" evidence="12">
    <location>
        <begin position="171"/>
        <end position="173"/>
    </location>
</feature>
<feature type="domain" description="SF3 helicase" evidence="13">
    <location>
        <begin position="425"/>
        <end position="580"/>
    </location>
</feature>
<dbReference type="GO" id="GO:0042025">
    <property type="term" value="C:host cell nucleus"/>
    <property type="evidence" value="ECO:0007669"/>
    <property type="project" value="UniProtKB-SubCell"/>
</dbReference>
<keyword evidence="3 12" id="KW-0235">DNA replication</keyword>
<evidence type="ECO:0000256" key="7">
    <source>
        <dbReference type="ARBA" id="ARBA00022759"/>
    </source>
</evidence>
<organism evidence="15">
    <name type="scientific">Red-crowned crane parvovirus</name>
    <dbReference type="NCBI Taxonomy" id="2079601"/>
    <lineage>
        <taxon>Viruses</taxon>
        <taxon>Monodnaviria</taxon>
        <taxon>Shotokuvirae</taxon>
        <taxon>Cossaviricota</taxon>
        <taxon>Quintoviricetes</taxon>
        <taxon>Piccovirales</taxon>
        <taxon>Parvoviridae</taxon>
        <taxon>Parvovirinae</taxon>
        <taxon>Aveparvovirus</taxon>
        <taxon>Aveparvovirus gruiform1</taxon>
    </lineage>
</organism>
<dbReference type="GO" id="GO:0019079">
    <property type="term" value="P:viral genome replication"/>
    <property type="evidence" value="ECO:0007669"/>
    <property type="project" value="InterPro"/>
</dbReference>
<evidence type="ECO:0000256" key="5">
    <source>
        <dbReference type="ARBA" id="ARBA00022723"/>
    </source>
</evidence>
<evidence type="ECO:0000313" key="15">
    <source>
        <dbReference type="EMBL" id="AUW34311.1"/>
    </source>
</evidence>
<dbReference type="Gene3D" id="3.40.50.300">
    <property type="entry name" value="P-loop containing nucleotide triphosphate hydrolases"/>
    <property type="match status" value="1"/>
</dbReference>
<dbReference type="InterPro" id="IPR049901">
    <property type="entry name" value="PV_NS1-NUC"/>
</dbReference>
<evidence type="ECO:0000256" key="9">
    <source>
        <dbReference type="ARBA" id="ARBA00022840"/>
    </source>
</evidence>
<dbReference type="PROSITE" id="PS51206">
    <property type="entry name" value="SF3_HELICASE_1"/>
    <property type="match status" value="1"/>
</dbReference>
<dbReference type="EMBL" id="KY312547">
    <property type="protein sequence ID" value="AUW34311.1"/>
    <property type="molecule type" value="Genomic_DNA"/>
</dbReference>
<keyword evidence="8 12" id="KW-0378">Hydrolase</keyword>
<accession>A0A2K9YN94</accession>
<dbReference type="InterPro" id="IPR027417">
    <property type="entry name" value="P-loop_NTPase"/>
</dbReference>
<evidence type="ECO:0000256" key="10">
    <source>
        <dbReference type="ARBA" id="ARBA00023124"/>
    </source>
</evidence>
<evidence type="ECO:0000259" key="13">
    <source>
        <dbReference type="PROSITE" id="PS51206"/>
    </source>
</evidence>
<dbReference type="OrthoDB" id="2007at10239"/>
<dbReference type="KEGG" id="vg:41701858"/>
<evidence type="ECO:0000259" key="14">
    <source>
        <dbReference type="PROSITE" id="PS52022"/>
    </source>
</evidence>
<proteinExistence type="predicted"/>
<gene>
    <name evidence="15" type="primary">NS1</name>
</gene>
<evidence type="ECO:0000256" key="8">
    <source>
        <dbReference type="ARBA" id="ARBA00022801"/>
    </source>
</evidence>
<evidence type="ECO:0000256" key="12">
    <source>
        <dbReference type="PROSITE-ProRule" id="PRU01366"/>
    </source>
</evidence>
<comment type="subcellular location">
    <subcellularLocation>
        <location evidence="1 12">Host nucleus</location>
    </subcellularLocation>
</comment>